<evidence type="ECO:0008006" key="4">
    <source>
        <dbReference type="Google" id="ProtNLM"/>
    </source>
</evidence>
<dbReference type="Proteomes" id="UP000015348">
    <property type="component" value="Unassembled WGS sequence"/>
</dbReference>
<reference evidence="2 3" key="1">
    <citation type="journal article" date="2013" name="Genome Announc.">
        <title>Draft Genome Sequences of Mycoplasma auris and Mycoplasma yeatsii, Two Species of the Ear Canal of Caprinae.</title>
        <authorList>
            <person name="Dordet-Frisoni E."/>
            <person name="Baranowski E."/>
            <person name="Barre A."/>
            <person name="Blanchard A."/>
            <person name="Breton M."/>
            <person name="Couture C."/>
            <person name="Dupuy V."/>
            <person name="Gaurivaud P."/>
            <person name="Jacob D."/>
            <person name="Lemaitre C."/>
            <person name="Manso-Silvan L."/>
            <person name="Nikolski M."/>
            <person name="Nouvel L.X."/>
            <person name="Poumarat F."/>
            <person name="Sirand-Pugnet P."/>
            <person name="Thebault P."/>
            <person name="Theil S."/>
            <person name="Thiaucourt F."/>
            <person name="Citti C."/>
            <person name="Tardy F."/>
        </authorList>
    </citation>
    <scope>NUCLEOTIDE SEQUENCE [LARGE SCALE GENOMIC DNA]</scope>
    <source>
        <strain evidence="2 3">13926</strain>
    </source>
</reference>
<feature type="transmembrane region" description="Helical" evidence="1">
    <location>
        <begin position="97"/>
        <end position="119"/>
    </location>
</feature>
<dbReference type="EMBL" id="AORK01000008">
    <property type="protein sequence ID" value="EOA07445.1"/>
    <property type="molecule type" value="Genomic_DNA"/>
</dbReference>
<keyword evidence="1" id="KW-1133">Transmembrane helix</keyword>
<accession>S6G906</accession>
<protein>
    <recommendedName>
        <fullName evidence="4">Transmembrane protein</fullName>
    </recommendedName>
</protein>
<feature type="transmembrane region" description="Helical" evidence="1">
    <location>
        <begin position="29"/>
        <end position="48"/>
    </location>
</feature>
<keyword evidence="1" id="KW-0812">Transmembrane</keyword>
<evidence type="ECO:0000256" key="1">
    <source>
        <dbReference type="SAM" id="Phobius"/>
    </source>
</evidence>
<feature type="transmembrane region" description="Helical" evidence="1">
    <location>
        <begin position="155"/>
        <end position="174"/>
    </location>
</feature>
<dbReference type="eggNOG" id="ENOG5032FHP">
    <property type="taxonomic scope" value="Bacteria"/>
</dbReference>
<gene>
    <name evidence="2" type="ORF">MYEA_1930</name>
</gene>
<dbReference type="AlphaFoldDB" id="S6G906"/>
<sequence length="179" mass="20631">MGLLLILIFVLIIICGIIRVIVKSESDGILSWIALILLHLDYVILLFYSGRFIHQNLSEKILSNYTVLAYILTVILSLTTTYLYFLLNTLIFRKIPILHLIMNALISFVMAIVVLLFIINISSGVVSNNLNWSQYLDYLYDVFRITKINWLNKTLLWTFYLIGLGALTAFITLMRKSSF</sequence>
<feature type="transmembrane region" description="Helical" evidence="1">
    <location>
        <begin position="68"/>
        <end position="85"/>
    </location>
</feature>
<dbReference type="PATRIC" id="fig|1188240.3.peg.194"/>
<feature type="transmembrane region" description="Helical" evidence="1">
    <location>
        <begin position="6"/>
        <end position="22"/>
    </location>
</feature>
<keyword evidence="1" id="KW-0472">Membrane</keyword>
<evidence type="ECO:0000313" key="2">
    <source>
        <dbReference type="EMBL" id="EOA07445.1"/>
    </source>
</evidence>
<evidence type="ECO:0000313" key="3">
    <source>
        <dbReference type="Proteomes" id="UP000015348"/>
    </source>
</evidence>
<organism evidence="2 3">
    <name type="scientific">Mycoplasma yeatsii 13926</name>
    <dbReference type="NCBI Taxonomy" id="1188240"/>
    <lineage>
        <taxon>Bacteria</taxon>
        <taxon>Bacillati</taxon>
        <taxon>Mycoplasmatota</taxon>
        <taxon>Mollicutes</taxon>
        <taxon>Mycoplasmataceae</taxon>
        <taxon>Mycoplasma</taxon>
    </lineage>
</organism>
<name>S6G906_9MOLU</name>
<comment type="caution">
    <text evidence="2">The sequence shown here is derived from an EMBL/GenBank/DDBJ whole genome shotgun (WGS) entry which is preliminary data.</text>
</comment>
<proteinExistence type="predicted"/>